<dbReference type="AlphaFoldDB" id="A0A8H4K618"/>
<protein>
    <submittedName>
        <fullName evidence="2">Uncharacterized protein</fullName>
    </submittedName>
</protein>
<reference evidence="2" key="1">
    <citation type="submission" date="2020-01" db="EMBL/GenBank/DDBJ databases">
        <title>Identification and distribution of gene clusters putatively required for synthesis of sphingolipid metabolism inhibitors in phylogenetically diverse species of the filamentous fungus Fusarium.</title>
        <authorList>
            <person name="Kim H.-S."/>
            <person name="Busman M."/>
            <person name="Brown D.W."/>
            <person name="Divon H."/>
            <person name="Uhlig S."/>
            <person name="Proctor R.H."/>
        </authorList>
    </citation>
    <scope>NUCLEOTIDE SEQUENCE</scope>
    <source>
        <strain evidence="2">NRRL 53441</strain>
    </source>
</reference>
<dbReference type="EMBL" id="JAADJG010000558">
    <property type="protein sequence ID" value="KAF4444036.1"/>
    <property type="molecule type" value="Genomic_DNA"/>
</dbReference>
<accession>A0A8H4K618</accession>
<evidence type="ECO:0000313" key="3">
    <source>
        <dbReference type="Proteomes" id="UP000605986"/>
    </source>
</evidence>
<organism evidence="2 3">
    <name type="scientific">Fusarium austroafricanum</name>
    <dbReference type="NCBI Taxonomy" id="2364996"/>
    <lineage>
        <taxon>Eukaryota</taxon>
        <taxon>Fungi</taxon>
        <taxon>Dikarya</taxon>
        <taxon>Ascomycota</taxon>
        <taxon>Pezizomycotina</taxon>
        <taxon>Sordariomycetes</taxon>
        <taxon>Hypocreomycetidae</taxon>
        <taxon>Hypocreales</taxon>
        <taxon>Nectriaceae</taxon>
        <taxon>Fusarium</taxon>
        <taxon>Fusarium concolor species complex</taxon>
    </lineage>
</organism>
<keyword evidence="3" id="KW-1185">Reference proteome</keyword>
<feature type="transmembrane region" description="Helical" evidence="1">
    <location>
        <begin position="20"/>
        <end position="39"/>
    </location>
</feature>
<gene>
    <name evidence="2" type="ORF">F53441_11253</name>
</gene>
<feature type="transmembrane region" description="Helical" evidence="1">
    <location>
        <begin position="127"/>
        <end position="148"/>
    </location>
</feature>
<name>A0A8H4K618_9HYPO</name>
<dbReference type="OrthoDB" id="5105308at2759"/>
<evidence type="ECO:0000256" key="1">
    <source>
        <dbReference type="SAM" id="Phobius"/>
    </source>
</evidence>
<keyword evidence="1" id="KW-0812">Transmembrane</keyword>
<keyword evidence="1" id="KW-1133">Transmembrane helix</keyword>
<sequence>MMAVTKFSRFQRLQMLGPSLPAILIGGLILILVGINGLFGRKAKGELGSTRQAGQIRFSVGHEWGLQTWIAIVGVAFALLSFGVSEAYVHLFDTWSSRQAKHGNGLDYARYLNSQPRAPVIYGLRGFPAFITLRYFLVIIGIVSSIGYKFAIVSPDAWIKENLDPDKITFSGTQLSAVRSESEPWIIDLPFLDGNRAFLHHSQFSKDDSFPTNTLPPLGIVMVGHASCYRANYKRGGLFYPADVGTLFTRELALMANG</sequence>
<dbReference type="Proteomes" id="UP000605986">
    <property type="component" value="Unassembled WGS sequence"/>
</dbReference>
<proteinExistence type="predicted"/>
<feature type="transmembrane region" description="Helical" evidence="1">
    <location>
        <begin position="69"/>
        <end position="91"/>
    </location>
</feature>
<comment type="caution">
    <text evidence="2">The sequence shown here is derived from an EMBL/GenBank/DDBJ whole genome shotgun (WGS) entry which is preliminary data.</text>
</comment>
<evidence type="ECO:0000313" key="2">
    <source>
        <dbReference type="EMBL" id="KAF4444036.1"/>
    </source>
</evidence>
<keyword evidence="1" id="KW-0472">Membrane</keyword>